<dbReference type="EMBL" id="WHUW01000129">
    <property type="protein sequence ID" value="KAF8422300.1"/>
    <property type="molecule type" value="Genomic_DNA"/>
</dbReference>
<dbReference type="AlphaFoldDB" id="A0AAD4G6L3"/>
<keyword evidence="2" id="KW-1185">Reference proteome</keyword>
<protein>
    <submittedName>
        <fullName evidence="1">Uncharacterized protein</fullName>
    </submittedName>
</protein>
<accession>A0AAD4G6L3</accession>
<gene>
    <name evidence="1" type="ORF">L210DRAFT_3315590</name>
</gene>
<comment type="caution">
    <text evidence="1">The sequence shown here is derived from an EMBL/GenBank/DDBJ whole genome shotgun (WGS) entry which is preliminary data.</text>
</comment>
<feature type="non-terminal residue" evidence="1">
    <location>
        <position position="1"/>
    </location>
</feature>
<evidence type="ECO:0000313" key="2">
    <source>
        <dbReference type="Proteomes" id="UP001194468"/>
    </source>
</evidence>
<reference evidence="1" key="2">
    <citation type="journal article" date="2020" name="Nat. Commun.">
        <title>Large-scale genome sequencing of mycorrhizal fungi provides insights into the early evolution of symbiotic traits.</title>
        <authorList>
            <person name="Miyauchi S."/>
            <person name="Kiss E."/>
            <person name="Kuo A."/>
            <person name="Drula E."/>
            <person name="Kohler A."/>
            <person name="Sanchez-Garcia M."/>
            <person name="Morin E."/>
            <person name="Andreopoulos B."/>
            <person name="Barry K.W."/>
            <person name="Bonito G."/>
            <person name="Buee M."/>
            <person name="Carver A."/>
            <person name="Chen C."/>
            <person name="Cichocki N."/>
            <person name="Clum A."/>
            <person name="Culley D."/>
            <person name="Crous P.W."/>
            <person name="Fauchery L."/>
            <person name="Girlanda M."/>
            <person name="Hayes R.D."/>
            <person name="Keri Z."/>
            <person name="LaButti K."/>
            <person name="Lipzen A."/>
            <person name="Lombard V."/>
            <person name="Magnuson J."/>
            <person name="Maillard F."/>
            <person name="Murat C."/>
            <person name="Nolan M."/>
            <person name="Ohm R.A."/>
            <person name="Pangilinan J."/>
            <person name="Pereira M.F."/>
            <person name="Perotto S."/>
            <person name="Peter M."/>
            <person name="Pfister S."/>
            <person name="Riley R."/>
            <person name="Sitrit Y."/>
            <person name="Stielow J.B."/>
            <person name="Szollosi G."/>
            <person name="Zifcakova L."/>
            <person name="Stursova M."/>
            <person name="Spatafora J.W."/>
            <person name="Tedersoo L."/>
            <person name="Vaario L.M."/>
            <person name="Yamada A."/>
            <person name="Yan M."/>
            <person name="Wang P."/>
            <person name="Xu J."/>
            <person name="Bruns T."/>
            <person name="Baldrian P."/>
            <person name="Vilgalys R."/>
            <person name="Dunand C."/>
            <person name="Henrissat B."/>
            <person name="Grigoriev I.V."/>
            <person name="Hibbett D."/>
            <person name="Nagy L.G."/>
            <person name="Martin F.M."/>
        </authorList>
    </citation>
    <scope>NUCLEOTIDE SEQUENCE</scope>
    <source>
        <strain evidence="1">BED1</strain>
    </source>
</reference>
<reference evidence="1" key="1">
    <citation type="submission" date="2019-10" db="EMBL/GenBank/DDBJ databases">
        <authorList>
            <consortium name="DOE Joint Genome Institute"/>
            <person name="Kuo A."/>
            <person name="Miyauchi S."/>
            <person name="Kiss E."/>
            <person name="Drula E."/>
            <person name="Kohler A."/>
            <person name="Sanchez-Garcia M."/>
            <person name="Andreopoulos B."/>
            <person name="Barry K.W."/>
            <person name="Bonito G."/>
            <person name="Buee M."/>
            <person name="Carver A."/>
            <person name="Chen C."/>
            <person name="Cichocki N."/>
            <person name="Clum A."/>
            <person name="Culley D."/>
            <person name="Crous P.W."/>
            <person name="Fauchery L."/>
            <person name="Girlanda M."/>
            <person name="Hayes R."/>
            <person name="Keri Z."/>
            <person name="LaButti K."/>
            <person name="Lipzen A."/>
            <person name="Lombard V."/>
            <person name="Magnuson J."/>
            <person name="Maillard F."/>
            <person name="Morin E."/>
            <person name="Murat C."/>
            <person name="Nolan M."/>
            <person name="Ohm R."/>
            <person name="Pangilinan J."/>
            <person name="Pereira M."/>
            <person name="Perotto S."/>
            <person name="Peter M."/>
            <person name="Riley R."/>
            <person name="Sitrit Y."/>
            <person name="Stielow B."/>
            <person name="Szollosi G."/>
            <person name="Zifcakova L."/>
            <person name="Stursova M."/>
            <person name="Spatafora J.W."/>
            <person name="Tedersoo L."/>
            <person name="Vaario L.-M."/>
            <person name="Yamada A."/>
            <person name="Yan M."/>
            <person name="Wang P."/>
            <person name="Xu J."/>
            <person name="Bruns T."/>
            <person name="Baldrian P."/>
            <person name="Vilgalys R."/>
            <person name="Henrissat B."/>
            <person name="Grigoriev I.V."/>
            <person name="Hibbett D."/>
            <person name="Nagy L.G."/>
            <person name="Martin F.M."/>
        </authorList>
    </citation>
    <scope>NUCLEOTIDE SEQUENCE</scope>
    <source>
        <strain evidence="1">BED1</strain>
    </source>
</reference>
<evidence type="ECO:0000313" key="1">
    <source>
        <dbReference type="EMBL" id="KAF8422300.1"/>
    </source>
</evidence>
<organism evidence="1 2">
    <name type="scientific">Boletus edulis BED1</name>
    <dbReference type="NCBI Taxonomy" id="1328754"/>
    <lineage>
        <taxon>Eukaryota</taxon>
        <taxon>Fungi</taxon>
        <taxon>Dikarya</taxon>
        <taxon>Basidiomycota</taxon>
        <taxon>Agaricomycotina</taxon>
        <taxon>Agaricomycetes</taxon>
        <taxon>Agaricomycetidae</taxon>
        <taxon>Boletales</taxon>
        <taxon>Boletineae</taxon>
        <taxon>Boletaceae</taxon>
        <taxon>Boletoideae</taxon>
        <taxon>Boletus</taxon>
    </lineage>
</organism>
<proteinExistence type="predicted"/>
<sequence length="111" mass="12592">HFSTGITKLKQVGGRAQRDMQRFIIIVIAGAADPDVVVTLRVLMEFRYYSQSTSLTLVTQDKIQSTLQEFHEHKGAIIKFGLHRGPTTNAVLKHWHIPKLELMQNIVPSIE</sequence>
<name>A0AAD4G6L3_BOLED</name>
<dbReference type="Proteomes" id="UP001194468">
    <property type="component" value="Unassembled WGS sequence"/>
</dbReference>
<feature type="non-terminal residue" evidence="1">
    <location>
        <position position="111"/>
    </location>
</feature>